<evidence type="ECO:0008006" key="4">
    <source>
        <dbReference type="Google" id="ProtNLM"/>
    </source>
</evidence>
<evidence type="ECO:0000256" key="1">
    <source>
        <dbReference type="SAM" id="SignalP"/>
    </source>
</evidence>
<dbReference type="AlphaFoldDB" id="A0A1T5HBY1"/>
<feature type="chain" id="PRO_5012165407" description="DUF4249 domain-containing protein" evidence="1">
    <location>
        <begin position="20"/>
        <end position="259"/>
    </location>
</feature>
<gene>
    <name evidence="2" type="ORF">SAMN05660293_05287</name>
</gene>
<evidence type="ECO:0000313" key="3">
    <source>
        <dbReference type="Proteomes" id="UP000190897"/>
    </source>
</evidence>
<accession>A0A1T5HBY1</accession>
<name>A0A1T5HBY1_9BACT</name>
<sequence>MKRISLHFSALLAALFLFAFSCQDHYVPEEPEQETPVEAPKVQTVALSIENESEYRYKLNVESLGNVHITGYGIAFSVEFDSNAPFTNTPTIADNNVVFSMPISTGEKFKIDGAFPGSYKTIYYRAYITYGVNSVAYGDVMEISPVPLEKAIIQTREYLKNGSITEYRVFFEKLGDIRISEYGILLNIKESENDSDFSVEPVIGKHDKKLPFSSIVTKEGLQSLIIDDPESLNYHQRYYRAYAILENGSIVYGSVMGLD</sequence>
<reference evidence="3" key="1">
    <citation type="submission" date="2017-02" db="EMBL/GenBank/DDBJ databases">
        <authorList>
            <person name="Varghese N."/>
            <person name="Submissions S."/>
        </authorList>
    </citation>
    <scope>NUCLEOTIDE SEQUENCE [LARGE SCALE GENOMIC DNA]</scope>
    <source>
        <strain evidence="3">DSM 22270</strain>
    </source>
</reference>
<dbReference type="EMBL" id="FUZA01000010">
    <property type="protein sequence ID" value="SKC18225.1"/>
    <property type="molecule type" value="Genomic_DNA"/>
</dbReference>
<dbReference type="OrthoDB" id="939861at2"/>
<evidence type="ECO:0000313" key="2">
    <source>
        <dbReference type="EMBL" id="SKC18225.1"/>
    </source>
</evidence>
<keyword evidence="1" id="KW-0732">Signal</keyword>
<keyword evidence="3" id="KW-1185">Reference proteome</keyword>
<dbReference type="STRING" id="651661.SAMN05660293_05287"/>
<dbReference type="PROSITE" id="PS51257">
    <property type="entry name" value="PROKAR_LIPOPROTEIN"/>
    <property type="match status" value="1"/>
</dbReference>
<dbReference type="RefSeq" id="WP_141110418.1">
    <property type="nucleotide sequence ID" value="NZ_FUZA01000010.1"/>
</dbReference>
<organism evidence="2 3">
    <name type="scientific">Dyadobacter psychrophilus</name>
    <dbReference type="NCBI Taxonomy" id="651661"/>
    <lineage>
        <taxon>Bacteria</taxon>
        <taxon>Pseudomonadati</taxon>
        <taxon>Bacteroidota</taxon>
        <taxon>Cytophagia</taxon>
        <taxon>Cytophagales</taxon>
        <taxon>Spirosomataceae</taxon>
        <taxon>Dyadobacter</taxon>
    </lineage>
</organism>
<proteinExistence type="predicted"/>
<feature type="signal peptide" evidence="1">
    <location>
        <begin position="1"/>
        <end position="19"/>
    </location>
</feature>
<dbReference type="Proteomes" id="UP000190897">
    <property type="component" value="Unassembled WGS sequence"/>
</dbReference>
<protein>
    <recommendedName>
        <fullName evidence="4">DUF4249 domain-containing protein</fullName>
    </recommendedName>
</protein>